<evidence type="ECO:0000313" key="7">
    <source>
        <dbReference type="EMBL" id="CAB3267714.1"/>
    </source>
</evidence>
<keyword evidence="2" id="KW-0677">Repeat</keyword>
<accession>A0A6F9DW88</accession>
<keyword evidence="1 4" id="KW-0853">WD repeat</keyword>
<comment type="similarity">
    <text evidence="3">Belongs to the WD repeat WDR59 family.</text>
</comment>
<gene>
    <name evidence="7" type="primary">Wdr59-001</name>
</gene>
<dbReference type="Pfam" id="PF23609">
    <property type="entry name" value="Beta-prop_EIPR1"/>
    <property type="match status" value="1"/>
</dbReference>
<dbReference type="InterPro" id="IPR049567">
    <property type="entry name" value="WDR59-like"/>
</dbReference>
<reference evidence="7" key="1">
    <citation type="submission" date="2020-04" db="EMBL/GenBank/DDBJ databases">
        <authorList>
            <person name="Neveu A P."/>
        </authorList>
    </citation>
    <scope>NUCLEOTIDE SEQUENCE</scope>
    <source>
        <tissue evidence="7">Whole embryo</tissue>
    </source>
</reference>
<dbReference type="SUPFAM" id="SSF50978">
    <property type="entry name" value="WD40 repeat-like"/>
    <property type="match status" value="1"/>
</dbReference>
<dbReference type="PROSITE" id="PS50082">
    <property type="entry name" value="WD_REPEATS_2"/>
    <property type="match status" value="3"/>
</dbReference>
<feature type="repeat" description="WD" evidence="4">
    <location>
        <begin position="101"/>
        <end position="134"/>
    </location>
</feature>
<dbReference type="SMART" id="SM00320">
    <property type="entry name" value="WD40"/>
    <property type="match status" value="4"/>
</dbReference>
<evidence type="ECO:0000256" key="5">
    <source>
        <dbReference type="SAM" id="MobiDB-lite"/>
    </source>
</evidence>
<dbReference type="Gene3D" id="3.10.110.10">
    <property type="entry name" value="Ubiquitin Conjugating Enzyme"/>
    <property type="match status" value="1"/>
</dbReference>
<feature type="region of interest" description="Disordered" evidence="5">
    <location>
        <begin position="855"/>
        <end position="890"/>
    </location>
</feature>
<dbReference type="InterPro" id="IPR001680">
    <property type="entry name" value="WD40_rpt"/>
</dbReference>
<dbReference type="Gene3D" id="2.130.10.10">
    <property type="entry name" value="YVTN repeat-like/Quinoprotein amine dehydrogenase"/>
    <property type="match status" value="2"/>
</dbReference>
<protein>
    <submittedName>
        <fullName evidence="7">ZF(RING)-3 zinc finger protein</fullName>
    </submittedName>
</protein>
<dbReference type="GO" id="GO:0035591">
    <property type="term" value="F:signaling adaptor activity"/>
    <property type="evidence" value="ECO:0007669"/>
    <property type="project" value="TreeGrafter"/>
</dbReference>
<dbReference type="InterPro" id="IPR036322">
    <property type="entry name" value="WD40_repeat_dom_sf"/>
</dbReference>
<feature type="compositionally biased region" description="Polar residues" evidence="5">
    <location>
        <begin position="861"/>
        <end position="870"/>
    </location>
</feature>
<dbReference type="InterPro" id="IPR016135">
    <property type="entry name" value="UBQ-conjugating_enzyme/RWD"/>
</dbReference>
<dbReference type="GO" id="GO:0005774">
    <property type="term" value="C:vacuolar membrane"/>
    <property type="evidence" value="ECO:0007669"/>
    <property type="project" value="TreeGrafter"/>
</dbReference>
<dbReference type="AlphaFoldDB" id="A0A6F9DW88"/>
<dbReference type="InterPro" id="IPR006575">
    <property type="entry name" value="RWD_dom"/>
</dbReference>
<evidence type="ECO:0000256" key="3">
    <source>
        <dbReference type="ARBA" id="ARBA00038452"/>
    </source>
</evidence>
<feature type="domain" description="RWD" evidence="6">
    <location>
        <begin position="422"/>
        <end position="523"/>
    </location>
</feature>
<dbReference type="Pfam" id="PF17120">
    <property type="entry name" value="zf-RING_16"/>
    <property type="match status" value="1"/>
</dbReference>
<dbReference type="InterPro" id="IPR049566">
    <property type="entry name" value="WDR59_RTC1-like_RING_Znf"/>
</dbReference>
<evidence type="ECO:0000256" key="1">
    <source>
        <dbReference type="ARBA" id="ARBA00022574"/>
    </source>
</evidence>
<dbReference type="PROSITE" id="PS50294">
    <property type="entry name" value="WD_REPEATS_REGION"/>
    <property type="match status" value="1"/>
</dbReference>
<dbReference type="SUPFAM" id="SSF54495">
    <property type="entry name" value="UBC-like"/>
    <property type="match status" value="1"/>
</dbReference>
<feature type="repeat" description="WD" evidence="4">
    <location>
        <begin position="187"/>
        <end position="229"/>
    </location>
</feature>
<dbReference type="GO" id="GO:0034198">
    <property type="term" value="P:cellular response to amino acid starvation"/>
    <property type="evidence" value="ECO:0007669"/>
    <property type="project" value="TreeGrafter"/>
</dbReference>
<dbReference type="GO" id="GO:1904263">
    <property type="term" value="P:positive regulation of TORC1 signaling"/>
    <property type="evidence" value="ECO:0007669"/>
    <property type="project" value="TreeGrafter"/>
</dbReference>
<dbReference type="PANTHER" id="PTHR46170">
    <property type="entry name" value="GATOR COMPLEX PROTEIN WDR59"/>
    <property type="match status" value="1"/>
</dbReference>
<dbReference type="EMBL" id="LR791852">
    <property type="protein sequence ID" value="CAB3267714.1"/>
    <property type="molecule type" value="mRNA"/>
</dbReference>
<name>A0A6F9DW88_9ASCI</name>
<feature type="repeat" description="WD" evidence="4">
    <location>
        <begin position="154"/>
        <end position="185"/>
    </location>
</feature>
<evidence type="ECO:0000256" key="4">
    <source>
        <dbReference type="PROSITE-ProRule" id="PRU00221"/>
    </source>
</evidence>
<dbReference type="PROSITE" id="PS50908">
    <property type="entry name" value="RWD"/>
    <property type="match status" value="1"/>
</dbReference>
<sequence>MNQWTTEDSIVAQHSNTQASAMSVNALGDLVVLGSRRHLTLIELKEPQKVVRRVHLTNKWDISHLFWNPSVAHNNFILTTYNQWADVWRFDEGMEKCVAQLKGHTRAISDADWSAVNPNLCATCSLDTYIYIWDSRDLKRHKFAISTVSGSGQVKWNKINANYLSTAHDGNIRVWDIRNVKTAMHYITAHLSKINYLDWDPNHEHTLASASQDSTIKLWNTSETPRKAELQMTFKHPVWKLSYTPFGSGLVSVELANFRETPLTLWNVNEPDQPVHSFVGHNDVILGYHIAKSKSDTNWKLVTWCKDQTLQINNLDQNLLYACGMSKDSIDHVPEDEEVYNLMHDVTTDEKEPAEPIHPVSNVIQSSNSSVESNVSLVSGSYKSVSHEYPDGFMDNTPSESYQFNKSLTISSPATSMHSLEQEFKLLNVSLPNLRLDEVDLSQRTCSVSLRTPVFYAWIKISFPPTYPHNEPPMFLFSKNNLSGDAIAKLKLTLQETAQHHVRNNRSCLEPCLRQLTTQFSDISYHSEDDKMSEAFDPPTFSFANVLRNHQFYAMPNNIPFPRTSGARFCSVGYLVIFLRPAHVRGFQSVNEKTPRSFSSLTTHRNSTPSVFPMYRSNSSVLNQISTSQFSTSPNQPPDLSVRTFYYKQKRPSRKMKNFSHLPYYAKDQEISSSLTNYETKPQQYAGHVVINDLTRVMPVSRQLAEQYLIPSKKDFVEACLHNKKNATKEEMDDLVELWSCVSLLPKPEGNRPVHDNSGPFACSPMGKTFLNKLIQHYCVQYDVQTLAMLACTFASSLPAASQPQSGDMKTVTDMKRSASYDTFRITERNAKEKGETGKIQLLYKSLLARSPPGHSYMENARSTASSPTEQRPLLLEPKPKRPIGKKPDYRNIGMLSAEQQKRFDAFKNSYSDILLRWKLNVKKAEIQKFSTNSGRKQSTLEFKATCQSCGESCKSTCRKKKNIYATCSICQLPVKSLLVFCNECMHGGHRDHMIGWFKNEKMCPTSCGCNCGQMFDR</sequence>
<proteinExistence type="evidence at transcript level"/>
<evidence type="ECO:0000259" key="6">
    <source>
        <dbReference type="PROSITE" id="PS50908"/>
    </source>
</evidence>
<organism evidence="7">
    <name type="scientific">Phallusia mammillata</name>
    <dbReference type="NCBI Taxonomy" id="59560"/>
    <lineage>
        <taxon>Eukaryota</taxon>
        <taxon>Metazoa</taxon>
        <taxon>Chordata</taxon>
        <taxon>Tunicata</taxon>
        <taxon>Ascidiacea</taxon>
        <taxon>Phlebobranchia</taxon>
        <taxon>Ascidiidae</taxon>
        <taxon>Phallusia</taxon>
    </lineage>
</organism>
<dbReference type="InterPro" id="IPR015943">
    <property type="entry name" value="WD40/YVTN_repeat-like_dom_sf"/>
</dbReference>
<dbReference type="PANTHER" id="PTHR46170:SF1">
    <property type="entry name" value="GATOR COMPLEX PROTEIN WDR59"/>
    <property type="match status" value="1"/>
</dbReference>
<dbReference type="GO" id="GO:0035859">
    <property type="term" value="C:Seh1-associated complex"/>
    <property type="evidence" value="ECO:0007669"/>
    <property type="project" value="TreeGrafter"/>
</dbReference>
<evidence type="ECO:0000256" key="2">
    <source>
        <dbReference type="ARBA" id="ARBA00022737"/>
    </source>
</evidence>
<dbReference type="InterPro" id="IPR059104">
    <property type="entry name" value="Beta-prop_EIPR1-like"/>
</dbReference>